<dbReference type="SUPFAM" id="SSF69279">
    <property type="entry name" value="Phage tail proteins"/>
    <property type="match status" value="1"/>
</dbReference>
<dbReference type="Proteomes" id="UP000501648">
    <property type="component" value="Chromosome"/>
</dbReference>
<evidence type="ECO:0000313" key="2">
    <source>
        <dbReference type="EMBL" id="QJQ01134.1"/>
    </source>
</evidence>
<evidence type="ECO:0000259" key="1">
    <source>
        <dbReference type="Pfam" id="PF04717"/>
    </source>
</evidence>
<dbReference type="RefSeq" id="WP_017453316.1">
    <property type="nucleotide sequence ID" value="NZ_CP008956.1"/>
</dbReference>
<sequence length="594" mass="63459">MNSPVIGSVITYQVKANGAVIPDTCQILSIRVKQGINRISGATLVILDGDPAQEDFTVSASSTFVPGNTVSIAVGYDATNVIVFEGIVIKQALRVENEHGPVLEVECKDKAIQMTIGRKSCAWSKSKDSDAISALISQAGLSASVSATTTNIPELVQYYVSDWDFMLSRAEVNSMVVSTINNKVSVFDPTAQTSPVMTASYGSNLLAFHAELNALTQLAKVTATAWDYQTQKLINAEAGNNLAGPGNLSSKTLAGVAKLDNFTLQTSAAQSNDELTSWAKAQMLKSELSKITGTVRLQGTSLLLPGTYLTLKGLGARFDGDHFVSGVQHELVDGNWVTEASIGLSARWFHQDFQVEAPAAAGNLPGIQGLYNATVKQIDNDPDNEYRILVELALFNDKGTGLWARLSNFYSTSGQGVFFLPEVNDEVIVGFLNQDPRYPIILGSLYSQKNKPYQALTPNAKNSMKAIVSKSELRILFDDENKVLSLITPSNNTIVLDDKNKQISIQDEHANSIVMSASGIAIKSPKTISLEADQAVSIKGNTGVTVSSSGGDVATKGVNITETANMQYTAKGNMEAAVQGGVQLTLKAAMVMIN</sequence>
<dbReference type="InterPro" id="IPR006531">
    <property type="entry name" value="Gp5/Vgr_OB"/>
</dbReference>
<dbReference type="InterPro" id="IPR037026">
    <property type="entry name" value="Vgr_OB-fold_dom_sf"/>
</dbReference>
<gene>
    <name evidence="2" type="ORF">C798_13090</name>
</gene>
<name>A0A6M3ZR74_9BURK</name>
<dbReference type="SUPFAM" id="SSF69349">
    <property type="entry name" value="Phage fibre proteins"/>
    <property type="match status" value="1"/>
</dbReference>
<evidence type="ECO:0000313" key="3">
    <source>
        <dbReference type="Proteomes" id="UP000501648"/>
    </source>
</evidence>
<dbReference type="SUPFAM" id="SSF69255">
    <property type="entry name" value="gp5 N-terminal domain-like"/>
    <property type="match status" value="1"/>
</dbReference>
<dbReference type="AlphaFoldDB" id="A0A6M3ZR74"/>
<proteinExistence type="predicted"/>
<dbReference type="Pfam" id="PF04717">
    <property type="entry name" value="Phage_base_V"/>
    <property type="match status" value="1"/>
</dbReference>
<reference evidence="2 3" key="1">
    <citation type="journal article" date="2012" name="J. Bacteriol.">
        <title>Genome sequence of the pathogenic Herbaspirillum seropedicae strain Os34, isolated from rice roots.</title>
        <authorList>
            <person name="Ye W."/>
            <person name="Ye S."/>
            <person name="Liu J."/>
            <person name="Chang S."/>
            <person name="Chen M."/>
            <person name="Zhu B."/>
            <person name="Guo L."/>
            <person name="An Q."/>
        </authorList>
    </citation>
    <scope>NUCLEOTIDE SEQUENCE [LARGE SCALE GENOMIC DNA]</scope>
    <source>
        <strain evidence="2 3">Os34</strain>
    </source>
</reference>
<accession>A0A6M3ZR74</accession>
<dbReference type="EMBL" id="CP008956">
    <property type="protein sequence ID" value="QJQ01134.1"/>
    <property type="molecule type" value="Genomic_DNA"/>
</dbReference>
<dbReference type="NCBIfam" id="TIGR01646">
    <property type="entry name" value="vgr_GE"/>
    <property type="match status" value="1"/>
</dbReference>
<organism evidence="2 3">
    <name type="scientific">Herbaspirillum rubrisubalbicans Os34</name>
    <dbReference type="NCBI Taxonomy" id="1235827"/>
    <lineage>
        <taxon>Bacteria</taxon>
        <taxon>Pseudomonadati</taxon>
        <taxon>Pseudomonadota</taxon>
        <taxon>Betaproteobacteria</taxon>
        <taxon>Burkholderiales</taxon>
        <taxon>Oxalobacteraceae</taxon>
        <taxon>Herbaspirillum</taxon>
    </lineage>
</organism>
<dbReference type="InterPro" id="IPR006533">
    <property type="entry name" value="T6SS_Vgr_RhsGE"/>
</dbReference>
<feature type="domain" description="Gp5/Type VI secretion system Vgr protein OB-fold" evidence="1">
    <location>
        <begin position="371"/>
        <end position="446"/>
    </location>
</feature>
<dbReference type="Gene3D" id="2.40.50.230">
    <property type="entry name" value="Gp5 N-terminal domain"/>
    <property type="match status" value="1"/>
</dbReference>
<protein>
    <submittedName>
        <fullName evidence="2">Rhs element Vgr protein</fullName>
    </submittedName>
</protein>